<dbReference type="PANTHER" id="PTHR22604:SF105">
    <property type="entry name" value="TRANS-1,2-DIHYDROBENZENE-1,2-DIOL DEHYDROGENASE"/>
    <property type="match status" value="1"/>
</dbReference>
<dbReference type="PANTHER" id="PTHR22604">
    <property type="entry name" value="OXIDOREDUCTASES"/>
    <property type="match status" value="1"/>
</dbReference>
<dbReference type="EMBL" id="CAIIXF020000004">
    <property type="protein sequence ID" value="CAH1781193.1"/>
    <property type="molecule type" value="Genomic_DNA"/>
</dbReference>
<organism evidence="13 14">
    <name type="scientific">Owenia fusiformis</name>
    <name type="common">Polychaete worm</name>
    <dbReference type="NCBI Taxonomy" id="6347"/>
    <lineage>
        <taxon>Eukaryota</taxon>
        <taxon>Metazoa</taxon>
        <taxon>Spiralia</taxon>
        <taxon>Lophotrochozoa</taxon>
        <taxon>Annelida</taxon>
        <taxon>Polychaeta</taxon>
        <taxon>Sedentaria</taxon>
        <taxon>Canalipalpata</taxon>
        <taxon>Sabellida</taxon>
        <taxon>Oweniida</taxon>
        <taxon>Oweniidae</taxon>
        <taxon>Owenia</taxon>
    </lineage>
</organism>
<dbReference type="InterPro" id="IPR055170">
    <property type="entry name" value="GFO_IDH_MocA-like_dom"/>
</dbReference>
<sequence>MATKWGICSAGKVSRDFSVAVNLLPSEEHKIIAVASRELTKAKQFVKNYKLDNTKAYGSYQQLADDSNVEVVYIGAIHTEHYKLTTLFLMHGKHVLCEKPAAMNSAQLDEMIRLADKKKLFFMEGLWSRFFPVYRQLRHELDTQSLGTVRYLHATLGSPITGVPRLVKKELGGGSLLDLGIYLLQLACFVFEDPPIGVESTGSLNEEGVDEKVAITLHYSGNRTAQLSCDITMWLPNKAMVCGSKGIIEIPDKFWCPTSIVKDGERKDFPLPKGEFIERWFNTPGFQYQAAAVRESLLKGELQNASAPHKDSTLIHQLMDTIRKQIGVHYDADGPIPNSNPSYSVNATSYSINAQMIDFGLVGCNGDVNCDEGVKGDLDSDVNVGSDDDVKMDSNYIVNGTADIKMNGKIDDNMDSKGTRCQCTLKTIN</sequence>
<evidence type="ECO:0000256" key="10">
    <source>
        <dbReference type="ARBA" id="ARBA00049233"/>
    </source>
</evidence>
<comment type="catalytic activity">
    <reaction evidence="10">
        <text>D-xylose + NADP(+) = D-xylono-1,5-lactone + NADPH + H(+)</text>
        <dbReference type="Rhea" id="RHEA:22000"/>
        <dbReference type="ChEBI" id="CHEBI:15378"/>
        <dbReference type="ChEBI" id="CHEBI:15867"/>
        <dbReference type="ChEBI" id="CHEBI:53455"/>
        <dbReference type="ChEBI" id="CHEBI:57783"/>
        <dbReference type="ChEBI" id="CHEBI:58349"/>
        <dbReference type="EC" id="1.1.1.179"/>
    </reaction>
</comment>
<feature type="domain" description="GFO/IDH/MocA-like oxidoreductase" evidence="12">
    <location>
        <begin position="134"/>
        <end position="249"/>
    </location>
</feature>
<evidence type="ECO:0000256" key="1">
    <source>
        <dbReference type="ARBA" id="ARBA00010928"/>
    </source>
</evidence>
<dbReference type="Proteomes" id="UP000749559">
    <property type="component" value="Unassembled WGS sequence"/>
</dbReference>
<reference evidence="13" key="1">
    <citation type="submission" date="2022-03" db="EMBL/GenBank/DDBJ databases">
        <authorList>
            <person name="Martin C."/>
        </authorList>
    </citation>
    <scope>NUCLEOTIDE SEQUENCE</scope>
</reference>
<evidence type="ECO:0000256" key="2">
    <source>
        <dbReference type="ARBA" id="ARBA00023002"/>
    </source>
</evidence>
<gene>
    <name evidence="13" type="ORF">OFUS_LOCUS7797</name>
</gene>
<dbReference type="InterPro" id="IPR036291">
    <property type="entry name" value="NAD(P)-bd_dom_sf"/>
</dbReference>
<comment type="caution">
    <text evidence="13">The sequence shown here is derived from an EMBL/GenBank/DDBJ whole genome shotgun (WGS) entry which is preliminary data.</text>
</comment>
<dbReference type="Pfam" id="PF01408">
    <property type="entry name" value="GFO_IDH_MocA"/>
    <property type="match status" value="1"/>
</dbReference>
<proteinExistence type="inferred from homology"/>
<evidence type="ECO:0000259" key="11">
    <source>
        <dbReference type="Pfam" id="PF01408"/>
    </source>
</evidence>
<dbReference type="GO" id="GO:0047837">
    <property type="term" value="F:D-xylose 1-dehydrogenase (NADP+) activity"/>
    <property type="evidence" value="ECO:0007669"/>
    <property type="project" value="UniProtKB-EC"/>
</dbReference>
<comment type="catalytic activity">
    <reaction evidence="9">
        <text>(1R,2R)-1,2-dihydrobenzene-1,2-diol + NADP(+) = catechol + NADPH + H(+)</text>
        <dbReference type="Rhea" id="RHEA:16729"/>
        <dbReference type="ChEBI" id="CHEBI:10702"/>
        <dbReference type="ChEBI" id="CHEBI:15378"/>
        <dbReference type="ChEBI" id="CHEBI:18135"/>
        <dbReference type="ChEBI" id="CHEBI:57783"/>
        <dbReference type="ChEBI" id="CHEBI:58349"/>
        <dbReference type="EC" id="1.3.1.20"/>
    </reaction>
</comment>
<dbReference type="InterPro" id="IPR000683">
    <property type="entry name" value="Gfo/Idh/MocA-like_OxRdtase_N"/>
</dbReference>
<evidence type="ECO:0000313" key="14">
    <source>
        <dbReference type="Proteomes" id="UP000749559"/>
    </source>
</evidence>
<dbReference type="EC" id="1.3.1.20" evidence="3"/>
<evidence type="ECO:0000256" key="6">
    <source>
        <dbReference type="ARBA" id="ARBA00042926"/>
    </source>
</evidence>
<name>A0A8J1UFQ7_OWEFU</name>
<evidence type="ECO:0000256" key="9">
    <source>
        <dbReference type="ARBA" id="ARBA00047423"/>
    </source>
</evidence>
<evidence type="ECO:0000256" key="7">
    <source>
        <dbReference type="ARBA" id="ARBA00042988"/>
    </source>
</evidence>
<evidence type="ECO:0000256" key="5">
    <source>
        <dbReference type="ARBA" id="ARBA00040603"/>
    </source>
</evidence>
<dbReference type="SUPFAM" id="SSF51735">
    <property type="entry name" value="NAD(P)-binding Rossmann-fold domains"/>
    <property type="match status" value="1"/>
</dbReference>
<evidence type="ECO:0000256" key="3">
    <source>
        <dbReference type="ARBA" id="ARBA00038853"/>
    </source>
</evidence>
<dbReference type="AlphaFoldDB" id="A0A8J1UFQ7"/>
<keyword evidence="14" id="KW-1185">Reference proteome</keyword>
<dbReference type="Pfam" id="PF22725">
    <property type="entry name" value="GFO_IDH_MocA_C3"/>
    <property type="match status" value="1"/>
</dbReference>
<keyword evidence="2" id="KW-0560">Oxidoreductase</keyword>
<dbReference type="OrthoDB" id="2129491at2759"/>
<dbReference type="Gene3D" id="3.30.360.10">
    <property type="entry name" value="Dihydrodipicolinate Reductase, domain 2"/>
    <property type="match status" value="1"/>
</dbReference>
<dbReference type="GO" id="GO:0047115">
    <property type="term" value="F:trans-1,2-dihydrobenzene-1,2-diol dehydrogenase activity"/>
    <property type="evidence" value="ECO:0007669"/>
    <property type="project" value="UniProtKB-EC"/>
</dbReference>
<feature type="domain" description="Gfo/Idh/MocA-like oxidoreductase N-terminal" evidence="11">
    <location>
        <begin position="4"/>
        <end position="124"/>
    </location>
</feature>
<evidence type="ECO:0000256" key="4">
    <source>
        <dbReference type="ARBA" id="ARBA00038984"/>
    </source>
</evidence>
<dbReference type="GO" id="GO:0000166">
    <property type="term" value="F:nucleotide binding"/>
    <property type="evidence" value="ECO:0007669"/>
    <property type="project" value="InterPro"/>
</dbReference>
<evidence type="ECO:0000256" key="8">
    <source>
        <dbReference type="ARBA" id="ARBA00043025"/>
    </source>
</evidence>
<accession>A0A8J1UFQ7</accession>
<dbReference type="EC" id="1.1.1.179" evidence="4"/>
<dbReference type="SUPFAM" id="SSF55347">
    <property type="entry name" value="Glyceraldehyde-3-phosphate dehydrogenase-like, C-terminal domain"/>
    <property type="match status" value="1"/>
</dbReference>
<evidence type="ECO:0000259" key="12">
    <source>
        <dbReference type="Pfam" id="PF22725"/>
    </source>
</evidence>
<comment type="similarity">
    <text evidence="1">Belongs to the Gfo/Idh/MocA family.</text>
</comment>
<protein>
    <recommendedName>
        <fullName evidence="5">Trans-1,2-dihydrobenzene-1,2-diol dehydrogenase</fullName>
        <ecNumber evidence="4">1.1.1.179</ecNumber>
        <ecNumber evidence="3">1.3.1.20</ecNumber>
    </recommendedName>
    <alternativeName>
        <fullName evidence="8">D-xylose 1-dehydrogenase</fullName>
    </alternativeName>
    <alternativeName>
        <fullName evidence="7">D-xylose-NADP dehydrogenase</fullName>
    </alternativeName>
    <alternativeName>
        <fullName evidence="6">Dimeric dihydrodiol dehydrogenase</fullName>
    </alternativeName>
</protein>
<dbReference type="Gene3D" id="3.40.50.720">
    <property type="entry name" value="NAD(P)-binding Rossmann-like Domain"/>
    <property type="match status" value="1"/>
</dbReference>
<evidence type="ECO:0000313" key="13">
    <source>
        <dbReference type="EMBL" id="CAH1781193.1"/>
    </source>
</evidence>
<dbReference type="InterPro" id="IPR050984">
    <property type="entry name" value="Gfo/Idh/MocA_domain"/>
</dbReference>